<dbReference type="Gene3D" id="2.60.40.10">
    <property type="entry name" value="Immunoglobulins"/>
    <property type="match status" value="1"/>
</dbReference>
<dbReference type="InterPro" id="IPR015202">
    <property type="entry name" value="GO-like_E_set"/>
</dbReference>
<name>A0A8J7BZ55_9CYAN</name>
<dbReference type="InterPro" id="IPR006652">
    <property type="entry name" value="Kelch_1"/>
</dbReference>
<dbReference type="InterPro" id="IPR014756">
    <property type="entry name" value="Ig_E-set"/>
</dbReference>
<dbReference type="Pfam" id="PF09118">
    <property type="entry name" value="GO-like_E_set"/>
    <property type="match status" value="1"/>
</dbReference>
<sequence length="525" mass="56783">MKSKLLSAWHKLRCIFPKNVLVFAATVLLTLGFSFIVNLNLFVLGQTNEENPATQGQWSSIIDLPLIPAAAATLPDGKVLLWSASNRTDYTIGFNPQTWTSIFDPITKEATDTLIFSTKHEMFCPGTSHLADGRILIAGGSDDSATTIYNPFTDSWQSTQTMNIPRAYQSNVTLSDSRVFTIGGSWKETTIAKNGEVWQDDLGWLRLDNALVDPIIGKDPEGVYRGDNHAWLFAASNGRVFHAGPSPQMNWFTTSGLGSVTSTGNRGDDTYSMNGTAAMYDIGKILKAGGAEAYSLGYPANNRAYVIDINNDVTVRKVAPMQYARGFHNSVVLPNGQIIVIGGMPNPVTFSDQNAILVPELWNPISETWSSLASLLVPRTYHSVALLLADGRVFSGGGGLCGKCDVNHFDAQIYSPPYLFNSDGTLADQPTINTAPSTAVYGSTIEVTTNRAISNFSLIRFSSVTHSVNNDQRRIPVTFTTAGTNSYNLEIPANAGVAPPGYYMLFALDSQGVPSVANTIKVGSY</sequence>
<dbReference type="PANTHER" id="PTHR32208:SF56">
    <property type="entry name" value="GALACTOSE OXIDASE-RELATED"/>
    <property type="match status" value="1"/>
</dbReference>
<dbReference type="SMART" id="SM00612">
    <property type="entry name" value="Kelch"/>
    <property type="match status" value="2"/>
</dbReference>
<feature type="domain" description="Galactose oxidase-like Early set" evidence="2">
    <location>
        <begin position="430"/>
        <end position="522"/>
    </location>
</feature>
<gene>
    <name evidence="3" type="ORF">ICL16_33895</name>
</gene>
<keyword evidence="1" id="KW-1133">Transmembrane helix</keyword>
<organism evidence="3 4">
    <name type="scientific">Iningainema tapete BLCC-T55</name>
    <dbReference type="NCBI Taxonomy" id="2748662"/>
    <lineage>
        <taxon>Bacteria</taxon>
        <taxon>Bacillati</taxon>
        <taxon>Cyanobacteriota</taxon>
        <taxon>Cyanophyceae</taxon>
        <taxon>Nostocales</taxon>
        <taxon>Scytonemataceae</taxon>
        <taxon>Iningainema tapete</taxon>
    </lineage>
</organism>
<evidence type="ECO:0000313" key="3">
    <source>
        <dbReference type="EMBL" id="MBD2776912.1"/>
    </source>
</evidence>
<evidence type="ECO:0000256" key="1">
    <source>
        <dbReference type="SAM" id="Phobius"/>
    </source>
</evidence>
<reference evidence="3" key="1">
    <citation type="submission" date="2020-09" db="EMBL/GenBank/DDBJ databases">
        <title>Iningainema tapete sp. nov. (Scytonemataceae, Cyanobacteria) from greenhouses in central Florida (USA) produces two types of nodularin with biosynthetic potential for microcystin-LR and anabaenopeptins.</title>
        <authorList>
            <person name="Berthold D.E."/>
            <person name="Lefler F.W."/>
            <person name="Huang I.-S."/>
            <person name="Abdulla H."/>
            <person name="Zimba P.V."/>
            <person name="Laughinghouse H.D. IV."/>
        </authorList>
    </citation>
    <scope>NUCLEOTIDE SEQUENCE</scope>
    <source>
        <strain evidence="3">BLCCT55</strain>
    </source>
</reference>
<keyword evidence="4" id="KW-1185">Reference proteome</keyword>
<dbReference type="InterPro" id="IPR037293">
    <property type="entry name" value="Gal_Oxidase_central_sf"/>
</dbReference>
<dbReference type="InterPro" id="IPR011043">
    <property type="entry name" value="Gal_Oxase/kelch_b-propeller"/>
</dbReference>
<comment type="caution">
    <text evidence="3">The sequence shown here is derived from an EMBL/GenBank/DDBJ whole genome shotgun (WGS) entry which is preliminary data.</text>
</comment>
<dbReference type="AlphaFoldDB" id="A0A8J7BZ55"/>
<evidence type="ECO:0000313" key="4">
    <source>
        <dbReference type="Proteomes" id="UP000629098"/>
    </source>
</evidence>
<evidence type="ECO:0000259" key="2">
    <source>
        <dbReference type="Pfam" id="PF09118"/>
    </source>
</evidence>
<keyword evidence="1" id="KW-0472">Membrane</keyword>
<dbReference type="CDD" id="cd02851">
    <property type="entry name" value="E_set_GO_C"/>
    <property type="match status" value="1"/>
</dbReference>
<dbReference type="EMBL" id="JACXAE010000099">
    <property type="protein sequence ID" value="MBD2776912.1"/>
    <property type="molecule type" value="Genomic_DNA"/>
</dbReference>
<dbReference type="Proteomes" id="UP000629098">
    <property type="component" value="Unassembled WGS sequence"/>
</dbReference>
<dbReference type="RefSeq" id="WP_190835982.1">
    <property type="nucleotide sequence ID" value="NZ_CAWPPI010000099.1"/>
</dbReference>
<feature type="transmembrane region" description="Helical" evidence="1">
    <location>
        <begin position="20"/>
        <end position="44"/>
    </location>
</feature>
<dbReference type="SUPFAM" id="SSF81296">
    <property type="entry name" value="E set domains"/>
    <property type="match status" value="1"/>
</dbReference>
<keyword evidence="1" id="KW-0812">Transmembrane</keyword>
<protein>
    <submittedName>
        <fullName evidence="3">DUF1929 domain-containing protein</fullName>
    </submittedName>
</protein>
<dbReference type="SUPFAM" id="SSF50965">
    <property type="entry name" value="Galactose oxidase, central domain"/>
    <property type="match status" value="1"/>
</dbReference>
<proteinExistence type="predicted"/>
<accession>A0A8J7BZ55</accession>
<dbReference type="Gene3D" id="2.130.10.80">
    <property type="entry name" value="Galactose oxidase/kelch, beta-propeller"/>
    <property type="match status" value="1"/>
</dbReference>
<dbReference type="InterPro" id="IPR013783">
    <property type="entry name" value="Ig-like_fold"/>
</dbReference>
<dbReference type="PANTHER" id="PTHR32208">
    <property type="entry name" value="SECRETED PROTEIN-RELATED"/>
    <property type="match status" value="1"/>
</dbReference>